<feature type="region of interest" description="Disordered" evidence="2">
    <location>
        <begin position="442"/>
        <end position="461"/>
    </location>
</feature>
<feature type="region of interest" description="Disordered" evidence="2">
    <location>
        <begin position="234"/>
        <end position="285"/>
    </location>
</feature>
<organism evidence="4 5">
    <name type="scientific">Exophiala aquamarina CBS 119918</name>
    <dbReference type="NCBI Taxonomy" id="1182545"/>
    <lineage>
        <taxon>Eukaryota</taxon>
        <taxon>Fungi</taxon>
        <taxon>Dikarya</taxon>
        <taxon>Ascomycota</taxon>
        <taxon>Pezizomycotina</taxon>
        <taxon>Eurotiomycetes</taxon>
        <taxon>Chaetothyriomycetidae</taxon>
        <taxon>Chaetothyriales</taxon>
        <taxon>Herpotrichiellaceae</taxon>
        <taxon>Exophiala</taxon>
    </lineage>
</organism>
<sequence>MAHPYSSTPAYSATPSYAGQQSFYPPYQPNPFQQSIQAPGLPQPHHPPTQAMATYQPSPSTNSAKFDANSQVRPPAPPFPFPPNTFTPDIFKQFASAGLPPPPPPSMPPLPLPNSGYSHFSASLNTSSSSPYPQHGASGANGFGSGFYANEQSQPSQQESYTPLYQGPRSMGDYRAAVNSESQSYSAPRAAHGGGQQPSSAVNRGADREQDQILPSFGSRSDIDLLFATAQKQGNSYSQDSDTSLQPQQSAAMDGNASPYDPTRPAVLPSTMSSGFRPSRAKDSASFERKYDTSSLAELRQAAKGALLSLVPHKILYADLINEGIDSTILQHLYGELGLNFEMQVVEKEPFEQSRVEAPSDVTASNLQPSGLMADPSAPRGPPSPAQIVPEESGLGQVAPAPTEVGASPAIRELGKKNAAASPSLERKDRIAQLLAAKTGRVTAGSPLTPSPSVKEQLGANSTTRLADVNLDGTSFSRCESTESLANSTSNQQSQTVQKPIHNIQDPQSTRVTQQVGETLGSQMHLADSQSAFASMIPGLFMTSAEPATDDAVPLRATNQDPDTQSQNALPTNALPLKRQFQAESNTVPDSKRANLSWDLRGKENATEANTPDDASEGEIIEDADEEPMAVDIPRDVNGSGGHGSTELDSYDQQATTQLQGYSVNEEATSNSYRTKQSGIEAMHRSISEMEQRKHVSRSSSQENPQDITAPSLAPSQESIISRYSPTRVGLDQSRTSTPSGLPQKPIAAAKAVSKLTPAQLAERTAALKAEVLRQRARRQQVLQEELPTLNTEVQKMETRLQQARVELRRAQEDVARCQVELSQAKRAESKIIQEVQHLEKQVQDGHSGQKQYSDELHRIQREKMEEGQNRNNNPSVKQPAQTQTSTNAVALEEVNADGPANTGPPRDLASPTSINNRMEGTLGRESVPPPQIHADTPEMAFDDGNEDIPQTDEMEISPEPESEHMMISTTYPTADEANMIRQSTEDPSMDIDQDSDGSASMSDSGSDRDDDDYEPVNVDDSQPMLQSGEESDEYDPEEAPVSEFTPGTGPDGEEPEDYYEPAESIGVLDSAVSSTPSHDTDFIHDSPQSAPNLDNMPVNNVLNGAEPISLISTSDRRDGVGQILQLAGGDARNSNTSTPTPLLDGRSPTNPHFVPYKTPLSSFKTFRFHQAFDDTVKTGYRSLTYSNNIDPSRPLCPTELSGEPCTDPSCEEQHFRQLGLSDDKILVQMSSASDIKDKVQRDQYLVGLKQVIADLRQKEVKEFENVAQALSAYRRHFFAGKNEVS</sequence>
<feature type="region of interest" description="Disordered" evidence="2">
    <location>
        <begin position="1"/>
        <end position="210"/>
    </location>
</feature>
<dbReference type="GO" id="GO:0000178">
    <property type="term" value="C:exosome (RNase complex)"/>
    <property type="evidence" value="ECO:0007669"/>
    <property type="project" value="TreeGrafter"/>
</dbReference>
<name>A0A072PN39_9EURO</name>
<feature type="region of interest" description="Disordered" evidence="2">
    <location>
        <begin position="1072"/>
        <end position="1097"/>
    </location>
</feature>
<accession>A0A072PN39</accession>
<evidence type="ECO:0000313" key="5">
    <source>
        <dbReference type="Proteomes" id="UP000027920"/>
    </source>
</evidence>
<feature type="region of interest" description="Disordered" evidence="2">
    <location>
        <begin position="863"/>
        <end position="1060"/>
    </location>
</feature>
<feature type="domain" description="Putative zinc-finger" evidence="3">
    <location>
        <begin position="1196"/>
        <end position="1217"/>
    </location>
</feature>
<feature type="compositionally biased region" description="Polar residues" evidence="2">
    <location>
        <begin position="115"/>
        <end position="132"/>
    </location>
</feature>
<feature type="compositionally biased region" description="Polar residues" evidence="2">
    <location>
        <begin position="234"/>
        <end position="251"/>
    </location>
</feature>
<feature type="region of interest" description="Disordered" evidence="2">
    <location>
        <begin position="480"/>
        <end position="509"/>
    </location>
</feature>
<dbReference type="GeneID" id="25278015"/>
<dbReference type="VEuPathDB" id="FungiDB:A1O9_03076"/>
<feature type="compositionally biased region" description="Pro residues" evidence="2">
    <location>
        <begin position="74"/>
        <end position="85"/>
    </location>
</feature>
<feature type="region of interest" description="Disordered" evidence="2">
    <location>
        <begin position="554"/>
        <end position="649"/>
    </location>
</feature>
<feature type="compositionally biased region" description="Acidic residues" evidence="2">
    <location>
        <begin position="1030"/>
        <end position="1041"/>
    </location>
</feature>
<evidence type="ECO:0000259" key="3">
    <source>
        <dbReference type="Pfam" id="PF10650"/>
    </source>
</evidence>
<feature type="compositionally biased region" description="Polar residues" evidence="2">
    <location>
        <begin position="870"/>
        <end position="889"/>
    </location>
</feature>
<dbReference type="InterPro" id="IPR019607">
    <property type="entry name" value="Putative_zinc-finger_domain"/>
</dbReference>
<feature type="region of interest" description="Disordered" evidence="2">
    <location>
        <begin position="1130"/>
        <end position="1151"/>
    </location>
</feature>
<feature type="compositionally biased region" description="Polar residues" evidence="2">
    <location>
        <begin position="557"/>
        <end position="571"/>
    </location>
</feature>
<feature type="coiled-coil region" evidence="1">
    <location>
        <begin position="780"/>
        <end position="842"/>
    </location>
</feature>
<keyword evidence="1" id="KW-0175">Coiled coil</keyword>
<feature type="compositionally biased region" description="Acidic residues" evidence="2">
    <location>
        <begin position="941"/>
        <end position="961"/>
    </location>
</feature>
<dbReference type="STRING" id="1182545.A0A072PN39"/>
<dbReference type="GO" id="GO:0005634">
    <property type="term" value="C:nucleus"/>
    <property type="evidence" value="ECO:0007669"/>
    <property type="project" value="TreeGrafter"/>
</dbReference>
<feature type="region of interest" description="Disordered" evidence="2">
    <location>
        <begin position="687"/>
        <end position="744"/>
    </location>
</feature>
<feature type="compositionally biased region" description="Pro residues" evidence="2">
    <location>
        <begin position="99"/>
        <end position="112"/>
    </location>
</feature>
<evidence type="ECO:0000256" key="1">
    <source>
        <dbReference type="SAM" id="Coils"/>
    </source>
</evidence>
<dbReference type="HOGENOM" id="CLU_253464_0_0_1"/>
<dbReference type="PANTHER" id="PTHR21563:SF3">
    <property type="entry name" value="ZINC FINGER C3H1 DOMAIN-CONTAINING PROTEIN"/>
    <property type="match status" value="1"/>
</dbReference>
<reference evidence="4 5" key="1">
    <citation type="submission" date="2013-03" db="EMBL/GenBank/DDBJ databases">
        <title>The Genome Sequence of Exophiala aquamarina CBS 119918.</title>
        <authorList>
            <consortium name="The Broad Institute Genomics Platform"/>
            <person name="Cuomo C."/>
            <person name="de Hoog S."/>
            <person name="Gorbushina A."/>
            <person name="Walker B."/>
            <person name="Young S.K."/>
            <person name="Zeng Q."/>
            <person name="Gargeya S."/>
            <person name="Fitzgerald M."/>
            <person name="Haas B."/>
            <person name="Abouelleil A."/>
            <person name="Allen A.W."/>
            <person name="Alvarado L."/>
            <person name="Arachchi H.M."/>
            <person name="Berlin A.M."/>
            <person name="Chapman S.B."/>
            <person name="Gainer-Dewar J."/>
            <person name="Goldberg J."/>
            <person name="Griggs A."/>
            <person name="Gujja S."/>
            <person name="Hansen M."/>
            <person name="Howarth C."/>
            <person name="Imamovic A."/>
            <person name="Ireland A."/>
            <person name="Larimer J."/>
            <person name="McCowan C."/>
            <person name="Murphy C."/>
            <person name="Pearson M."/>
            <person name="Poon T.W."/>
            <person name="Priest M."/>
            <person name="Roberts A."/>
            <person name="Saif S."/>
            <person name="Shea T."/>
            <person name="Sisk P."/>
            <person name="Sykes S."/>
            <person name="Wortman J."/>
            <person name="Nusbaum C."/>
            <person name="Birren B."/>
        </authorList>
    </citation>
    <scope>NUCLEOTIDE SEQUENCE [LARGE SCALE GENOMIC DNA]</scope>
    <source>
        <strain evidence="4 5">CBS 119918</strain>
    </source>
</reference>
<feature type="compositionally biased region" description="Acidic residues" evidence="2">
    <location>
        <begin position="614"/>
        <end position="629"/>
    </location>
</feature>
<proteinExistence type="predicted"/>
<feature type="compositionally biased region" description="Polar residues" evidence="2">
    <location>
        <begin position="51"/>
        <end position="72"/>
    </location>
</feature>
<feature type="region of interest" description="Disordered" evidence="2">
    <location>
        <begin position="352"/>
        <end position="425"/>
    </location>
</feature>
<feature type="compositionally biased region" description="Polar residues" evidence="2">
    <location>
        <begin position="1"/>
        <end position="19"/>
    </location>
</feature>
<dbReference type="OrthoDB" id="1922977at2759"/>
<feature type="compositionally biased region" description="Polar residues" evidence="2">
    <location>
        <begin position="446"/>
        <end position="461"/>
    </location>
</feature>
<feature type="compositionally biased region" description="Low complexity" evidence="2">
    <location>
        <begin position="487"/>
        <end position="496"/>
    </location>
</feature>
<evidence type="ECO:0000313" key="4">
    <source>
        <dbReference type="EMBL" id="KEF61509.1"/>
    </source>
</evidence>
<dbReference type="InterPro" id="IPR039278">
    <property type="entry name" value="Red1"/>
</dbReference>
<dbReference type="Proteomes" id="UP000027920">
    <property type="component" value="Unassembled WGS sequence"/>
</dbReference>
<keyword evidence="5" id="KW-1185">Reference proteome</keyword>
<feature type="compositionally biased region" description="Polar residues" evidence="2">
    <location>
        <begin position="1087"/>
        <end position="1097"/>
    </location>
</feature>
<dbReference type="PANTHER" id="PTHR21563">
    <property type="entry name" value="ZINC FINGER C3H1 DOMAIN-CONTAINING PROTEIN"/>
    <property type="match status" value="1"/>
</dbReference>
<feature type="compositionally biased region" description="Polar residues" evidence="2">
    <location>
        <begin position="698"/>
        <end position="725"/>
    </location>
</feature>
<feature type="compositionally biased region" description="Low complexity" evidence="2">
    <location>
        <begin position="20"/>
        <end position="35"/>
    </location>
</feature>
<dbReference type="EMBL" id="AMGV01000002">
    <property type="protein sequence ID" value="KEF61509.1"/>
    <property type="molecule type" value="Genomic_DNA"/>
</dbReference>
<dbReference type="RefSeq" id="XP_013264099.1">
    <property type="nucleotide sequence ID" value="XM_013408645.1"/>
</dbReference>
<evidence type="ECO:0000256" key="2">
    <source>
        <dbReference type="SAM" id="MobiDB-lite"/>
    </source>
</evidence>
<protein>
    <recommendedName>
        <fullName evidence="3">Putative zinc-finger domain-containing protein</fullName>
    </recommendedName>
</protein>
<feature type="compositionally biased region" description="Polar residues" evidence="2">
    <location>
        <begin position="151"/>
        <end position="163"/>
    </location>
</feature>
<comment type="caution">
    <text evidence="4">The sequence shown here is derived from an EMBL/GenBank/DDBJ whole genome shotgun (WGS) entry which is preliminary data.</text>
</comment>
<gene>
    <name evidence="4" type="ORF">A1O9_03076</name>
</gene>
<dbReference type="Pfam" id="PF10650">
    <property type="entry name" value="zf-C3H1"/>
    <property type="match status" value="1"/>
</dbReference>